<dbReference type="Proteomes" id="UP001165297">
    <property type="component" value="Unassembled WGS sequence"/>
</dbReference>
<dbReference type="Pfam" id="PF08867">
    <property type="entry name" value="FRG"/>
    <property type="match status" value="1"/>
</dbReference>
<reference evidence="2" key="1">
    <citation type="submission" date="2021-10" db="EMBL/GenBank/DDBJ databases">
        <authorList>
            <person name="Dean J.D."/>
            <person name="Kim M.K."/>
            <person name="Newey C.N."/>
            <person name="Stoker T.S."/>
            <person name="Thompson D.W."/>
            <person name="Grose J.H."/>
        </authorList>
    </citation>
    <scope>NUCLEOTIDE SEQUENCE</scope>
    <source>
        <strain evidence="2">BT635</strain>
    </source>
</reference>
<dbReference type="EMBL" id="JAJADQ010000009">
    <property type="protein sequence ID" value="MCB2379226.1"/>
    <property type="molecule type" value="Genomic_DNA"/>
</dbReference>
<organism evidence="2 3">
    <name type="scientific">Hymenobacter nitidus</name>
    <dbReference type="NCBI Taxonomy" id="2880929"/>
    <lineage>
        <taxon>Bacteria</taxon>
        <taxon>Pseudomonadati</taxon>
        <taxon>Bacteroidota</taxon>
        <taxon>Cytophagia</taxon>
        <taxon>Cytophagales</taxon>
        <taxon>Hymenobacteraceae</taxon>
        <taxon>Hymenobacter</taxon>
    </lineage>
</organism>
<proteinExistence type="predicted"/>
<dbReference type="SMART" id="SM00901">
    <property type="entry name" value="FRG"/>
    <property type="match status" value="1"/>
</dbReference>
<protein>
    <submittedName>
        <fullName evidence="2">FRG domain-containing protein</fullName>
    </submittedName>
</protein>
<name>A0ABS8AFP2_9BACT</name>
<feature type="domain" description="FRG" evidence="1">
    <location>
        <begin position="25"/>
        <end position="118"/>
    </location>
</feature>
<sequence length="243" mass="28192">MKYSDVEISSVSDLITQLKDHISDFEGPIWFRGQSISEWSLQPRLMRISSRPPETHYFNRFKQDASLILQSRPGSEFEWLFLMQHYGVPTRLLDWSESALVALYFAINKEPEHEGALWVLQPTVLNQKNRYKPEFEFEIPSFEDEILINYLPSTIARESKSSLLPMAAIAPRNSARMQAQQGVFTISHRENILIENAGDTVDHIWKYRIPSTRKGDLLKELKLLGTNKFQLFPELDSLSEIFS</sequence>
<gene>
    <name evidence="2" type="ORF">LGH70_16630</name>
</gene>
<keyword evidence="3" id="KW-1185">Reference proteome</keyword>
<dbReference type="RefSeq" id="WP_226187838.1">
    <property type="nucleotide sequence ID" value="NZ_JAJADQ010000009.1"/>
</dbReference>
<dbReference type="InterPro" id="IPR014966">
    <property type="entry name" value="FRG-dom"/>
</dbReference>
<accession>A0ABS8AFP2</accession>
<evidence type="ECO:0000259" key="1">
    <source>
        <dbReference type="SMART" id="SM00901"/>
    </source>
</evidence>
<evidence type="ECO:0000313" key="3">
    <source>
        <dbReference type="Proteomes" id="UP001165297"/>
    </source>
</evidence>
<comment type="caution">
    <text evidence="2">The sequence shown here is derived from an EMBL/GenBank/DDBJ whole genome shotgun (WGS) entry which is preliminary data.</text>
</comment>
<evidence type="ECO:0000313" key="2">
    <source>
        <dbReference type="EMBL" id="MCB2379226.1"/>
    </source>
</evidence>